<dbReference type="WBParaSite" id="ES5_v2.g26052.t1">
    <property type="protein sequence ID" value="ES5_v2.g26052.t1"/>
    <property type="gene ID" value="ES5_v2.g26052"/>
</dbReference>
<name>A0AC34G8R0_9BILA</name>
<reference evidence="2" key="1">
    <citation type="submission" date="2022-11" db="UniProtKB">
        <authorList>
            <consortium name="WormBaseParasite"/>
        </authorList>
    </citation>
    <scope>IDENTIFICATION</scope>
</reference>
<dbReference type="Proteomes" id="UP000887579">
    <property type="component" value="Unplaced"/>
</dbReference>
<protein>
    <submittedName>
        <fullName evidence="2">Uncharacterized protein</fullName>
    </submittedName>
</protein>
<sequence>MSWTEEVVSRSGLFDSITGISDDSVLSVASLSLNDNDEELDSEIDYKKIEKYDLTQAFLHVQNIKKCTDQLKILPKRPLFPPNTPGVYMYIINGNTTGCISDVYPDALQPWKQPRYYDVGMSKNPDGTYHAVQRPKKPQEYTGRLMQADHEKYPISKKVISATSTAIKKPLTGTFVVLIYEVKAAFELPDKPKTPPMSKTVVAEAKSLLYHNTAKGTLNHIMDNYFMGDDPSMIPTVKQLENIASNMEDRTPVRPQGAPRHENREFISKMIQDNIFVKAHHITPITERILCYTDASLALLEKSLLPKNVLVNLAREASTIKNSGLTMRLENAKRIIGLKDYEDLLKASIFSIDTTFLLSRLYVTIMMFTAPHIFNDDNEPAKFVGAIMLHKHKGKEDYEWMATELNKVIKSNGKFARSWIRDMDHSLDAFKSLI</sequence>
<accession>A0AC34G8R0</accession>
<evidence type="ECO:0000313" key="1">
    <source>
        <dbReference type="Proteomes" id="UP000887579"/>
    </source>
</evidence>
<evidence type="ECO:0000313" key="2">
    <source>
        <dbReference type="WBParaSite" id="ES5_v2.g26052.t1"/>
    </source>
</evidence>
<organism evidence="1 2">
    <name type="scientific">Panagrolaimus sp. ES5</name>
    <dbReference type="NCBI Taxonomy" id="591445"/>
    <lineage>
        <taxon>Eukaryota</taxon>
        <taxon>Metazoa</taxon>
        <taxon>Ecdysozoa</taxon>
        <taxon>Nematoda</taxon>
        <taxon>Chromadorea</taxon>
        <taxon>Rhabditida</taxon>
        <taxon>Tylenchina</taxon>
        <taxon>Panagrolaimomorpha</taxon>
        <taxon>Panagrolaimoidea</taxon>
        <taxon>Panagrolaimidae</taxon>
        <taxon>Panagrolaimus</taxon>
    </lineage>
</organism>
<proteinExistence type="predicted"/>